<protein>
    <submittedName>
        <fullName evidence="1">Uncharacterized protein</fullName>
    </submittedName>
</protein>
<dbReference type="EMBL" id="BTRK01000004">
    <property type="protein sequence ID" value="GMR49787.1"/>
    <property type="molecule type" value="Genomic_DNA"/>
</dbReference>
<comment type="caution">
    <text evidence="1">The sequence shown here is derived from an EMBL/GenBank/DDBJ whole genome shotgun (WGS) entry which is preliminary data.</text>
</comment>
<accession>A0AAN5CSH5</accession>
<name>A0AAN5CSH5_9BILA</name>
<feature type="non-terminal residue" evidence="1">
    <location>
        <position position="1"/>
    </location>
</feature>
<dbReference type="AlphaFoldDB" id="A0AAN5CSH5"/>
<evidence type="ECO:0000313" key="2">
    <source>
        <dbReference type="Proteomes" id="UP001328107"/>
    </source>
</evidence>
<dbReference type="Proteomes" id="UP001328107">
    <property type="component" value="Unassembled WGS sequence"/>
</dbReference>
<gene>
    <name evidence="1" type="ORF">PMAYCL1PPCAC_19982</name>
</gene>
<reference evidence="2" key="1">
    <citation type="submission" date="2022-10" db="EMBL/GenBank/DDBJ databases">
        <title>Genome assembly of Pristionchus species.</title>
        <authorList>
            <person name="Yoshida K."/>
            <person name="Sommer R.J."/>
        </authorList>
    </citation>
    <scope>NUCLEOTIDE SEQUENCE [LARGE SCALE GENOMIC DNA]</scope>
    <source>
        <strain evidence="2">RS5460</strain>
    </source>
</reference>
<keyword evidence="2" id="KW-1185">Reference proteome</keyword>
<evidence type="ECO:0000313" key="1">
    <source>
        <dbReference type="EMBL" id="GMR49787.1"/>
    </source>
</evidence>
<sequence>IRARFWEEGSGHTHLQNQILRVLQQIQRIRGFRELHRVRHLPRVQEDQAAKRSQIQGCRPVPAVQQVREVRQGQVLQPQQWSDLRDQEPRQYQALRGCRRGLVVREDQPVQVLHRKRLLRVLQVLRGCRQVLGHQRVQLVLEGSRSRSRHQCVLRPSARELQGLRQILGLHHFRERRQYPRDQEDQPGPCRTSSTILVLHRRKLLHQQQLLLPRRSKKNNLVRGIFASLRLVGSVAQLRFAVAVFHQ</sequence>
<organism evidence="1 2">
    <name type="scientific">Pristionchus mayeri</name>
    <dbReference type="NCBI Taxonomy" id="1317129"/>
    <lineage>
        <taxon>Eukaryota</taxon>
        <taxon>Metazoa</taxon>
        <taxon>Ecdysozoa</taxon>
        <taxon>Nematoda</taxon>
        <taxon>Chromadorea</taxon>
        <taxon>Rhabditida</taxon>
        <taxon>Rhabditina</taxon>
        <taxon>Diplogasteromorpha</taxon>
        <taxon>Diplogasteroidea</taxon>
        <taxon>Neodiplogasteridae</taxon>
        <taxon>Pristionchus</taxon>
    </lineage>
</organism>
<proteinExistence type="predicted"/>